<keyword evidence="3 7" id="KW-0418">Kinase</keyword>
<proteinExistence type="predicted"/>
<sequence>MPLIENAAGLVKGESSEARLRGQCLELLEAVFEEIDVKRALHRELKLSGSRLRVRNKSFDLKAFEHVYVIGFGKASGLMALVVEEVLGDWISGGVVNTVEAVPTKKIEVNVAAHPLPDQRGVEGAKKIFDLAKSAGEKDLILCLVSGGGSALLPLPAEGVSLKDEQELTSRLLKAGANIRELNCVRKHLSRVKGGQLAKAAAPATLLCLLVSDVIGDALDVIASGPTAPDECTFASAVLVLKNHGLWDNCPATAKRHLVEGIRKKTGDTPKKKDKCFRSVHNLVILNNAVALNALKKRASELGIHCLVFSDKLAGEARNAGWKLASGLKLAARQHKFRPLALLAAGETTVKVKGKGRGGRNLELVLGGCEELSELENALLCSIGTDGIDGTSDAAGAIATTSTLARAHALGLDWKKFLDDNDSHAFFAKLGDLVMTGYTKTNVMDVQIALLG</sequence>
<dbReference type="InterPro" id="IPR025286">
    <property type="entry name" value="MOFRL_assoc_dom"/>
</dbReference>
<dbReference type="GO" id="GO:0005737">
    <property type="term" value="C:cytoplasm"/>
    <property type="evidence" value="ECO:0007669"/>
    <property type="project" value="TreeGrafter"/>
</dbReference>
<dbReference type="InterPro" id="IPR038614">
    <property type="entry name" value="GK_N_sf"/>
</dbReference>
<dbReference type="InterPro" id="IPR037035">
    <property type="entry name" value="GK-like_C_sf"/>
</dbReference>
<dbReference type="Pfam" id="PF13660">
    <property type="entry name" value="DUF4147"/>
    <property type="match status" value="1"/>
</dbReference>
<dbReference type="PANTHER" id="PTHR12227">
    <property type="entry name" value="GLYCERATE KINASE"/>
    <property type="match status" value="1"/>
</dbReference>
<keyword evidence="4" id="KW-0067">ATP-binding</keyword>
<accession>A0A8T4LCS0</accession>
<reference evidence="7" key="2">
    <citation type="submission" date="2021-05" db="EMBL/GenBank/DDBJ databases">
        <title>Protein family content uncovers lineage relationships and bacterial pathway maintenance mechanisms in DPANN archaea.</title>
        <authorList>
            <person name="Castelle C.J."/>
            <person name="Meheust R."/>
            <person name="Jaffe A.L."/>
            <person name="Seitz K."/>
            <person name="Gong X."/>
            <person name="Baker B.J."/>
            <person name="Banfield J.F."/>
        </authorList>
    </citation>
    <scope>NUCLEOTIDE SEQUENCE</scope>
    <source>
        <strain evidence="7">RIFCSPLOWO2_01_FULL_58_19</strain>
    </source>
</reference>
<dbReference type="Gene3D" id="3.40.50.10180">
    <property type="entry name" value="Glycerate kinase, MOFRL-like N-terminal domain"/>
    <property type="match status" value="1"/>
</dbReference>
<gene>
    <name evidence="7" type="ORF">J4203_07820</name>
</gene>
<name>A0A8T4LCS0_9ARCH</name>
<evidence type="ECO:0000256" key="3">
    <source>
        <dbReference type="ARBA" id="ARBA00022777"/>
    </source>
</evidence>
<dbReference type="FunFam" id="3.40.50.10180:FF:000001">
    <property type="entry name" value="Glycerate kinase"/>
    <property type="match status" value="1"/>
</dbReference>
<feature type="domain" description="MOFRL-associated" evidence="6">
    <location>
        <begin position="25"/>
        <end position="258"/>
    </location>
</feature>
<evidence type="ECO:0000256" key="4">
    <source>
        <dbReference type="ARBA" id="ARBA00022840"/>
    </source>
</evidence>
<comment type="caution">
    <text evidence="7">The sequence shown here is derived from an EMBL/GenBank/DDBJ whole genome shotgun (WGS) entry which is preliminary data.</text>
</comment>
<keyword evidence="1" id="KW-0808">Transferase</keyword>
<dbReference type="InterPro" id="IPR007835">
    <property type="entry name" value="MOFRL"/>
</dbReference>
<dbReference type="PANTHER" id="PTHR12227:SF0">
    <property type="entry name" value="GLYCERATE KINASE"/>
    <property type="match status" value="1"/>
</dbReference>
<dbReference type="GO" id="GO:0005524">
    <property type="term" value="F:ATP binding"/>
    <property type="evidence" value="ECO:0007669"/>
    <property type="project" value="UniProtKB-KW"/>
</dbReference>
<dbReference type="SUPFAM" id="SSF82544">
    <property type="entry name" value="GckA/TtuD-like"/>
    <property type="match status" value="1"/>
</dbReference>
<dbReference type="InterPro" id="IPR039760">
    <property type="entry name" value="MOFRL_protein"/>
</dbReference>
<evidence type="ECO:0000256" key="1">
    <source>
        <dbReference type="ARBA" id="ARBA00022679"/>
    </source>
</evidence>
<reference evidence="7" key="1">
    <citation type="submission" date="2021-03" db="EMBL/GenBank/DDBJ databases">
        <authorList>
            <person name="Jaffe A."/>
        </authorList>
    </citation>
    <scope>NUCLEOTIDE SEQUENCE</scope>
    <source>
        <strain evidence="7">RIFCSPLOWO2_01_FULL_58_19</strain>
    </source>
</reference>
<dbReference type="GO" id="GO:0008887">
    <property type="term" value="F:glycerate kinase activity"/>
    <property type="evidence" value="ECO:0007669"/>
    <property type="project" value="InterPro"/>
</dbReference>
<keyword evidence="2" id="KW-0547">Nucleotide-binding</keyword>
<evidence type="ECO:0000259" key="6">
    <source>
        <dbReference type="Pfam" id="PF13660"/>
    </source>
</evidence>
<evidence type="ECO:0000259" key="5">
    <source>
        <dbReference type="Pfam" id="PF05161"/>
    </source>
</evidence>
<evidence type="ECO:0000313" key="8">
    <source>
        <dbReference type="Proteomes" id="UP000678237"/>
    </source>
</evidence>
<dbReference type="Gene3D" id="3.40.1480.10">
    <property type="entry name" value="MOFRL domain"/>
    <property type="match status" value="1"/>
</dbReference>
<evidence type="ECO:0000256" key="2">
    <source>
        <dbReference type="ARBA" id="ARBA00022741"/>
    </source>
</evidence>
<dbReference type="Pfam" id="PF05161">
    <property type="entry name" value="MOFRL"/>
    <property type="match status" value="1"/>
</dbReference>
<dbReference type="EMBL" id="JAGVWE010000007">
    <property type="protein sequence ID" value="MBS3063742.1"/>
    <property type="molecule type" value="Genomic_DNA"/>
</dbReference>
<evidence type="ECO:0000313" key="7">
    <source>
        <dbReference type="EMBL" id="MBS3063742.1"/>
    </source>
</evidence>
<dbReference type="AlphaFoldDB" id="A0A8T4LCS0"/>
<feature type="domain" description="MOFRL" evidence="5">
    <location>
        <begin position="341"/>
        <end position="445"/>
    </location>
</feature>
<protein>
    <submittedName>
        <fullName evidence="7">Glycerate kinase</fullName>
    </submittedName>
</protein>
<organism evidence="7 8">
    <name type="scientific">Candidatus Iainarchaeum sp</name>
    <dbReference type="NCBI Taxonomy" id="3101447"/>
    <lineage>
        <taxon>Archaea</taxon>
        <taxon>Candidatus Iainarchaeota</taxon>
        <taxon>Candidatus Iainarchaeia</taxon>
        <taxon>Candidatus Iainarchaeales</taxon>
        <taxon>Candidatus Iainarchaeaceae</taxon>
        <taxon>Candidatus Iainarchaeum</taxon>
    </lineage>
</organism>
<dbReference type="Proteomes" id="UP000678237">
    <property type="component" value="Unassembled WGS sequence"/>
</dbReference>